<dbReference type="InterPro" id="IPR019734">
    <property type="entry name" value="TPR_rpt"/>
</dbReference>
<protein>
    <recommendedName>
        <fullName evidence="6">Tetratricopeptide repeat protein</fullName>
    </recommendedName>
</protein>
<reference evidence="4 5" key="1">
    <citation type="submission" date="2022-12" db="EMBL/GenBank/DDBJ databases">
        <title>Metagenome assembled genome from gulf of manar.</title>
        <authorList>
            <person name="Kohli P."/>
            <person name="Pk S."/>
            <person name="Venkata Ramana C."/>
            <person name="Sasikala C."/>
        </authorList>
    </citation>
    <scope>NUCLEOTIDE SEQUENCE [LARGE SCALE GENOMIC DNA]</scope>
    <source>
        <strain evidence="4">JB008</strain>
    </source>
</reference>
<feature type="transmembrane region" description="Helical" evidence="2">
    <location>
        <begin position="175"/>
        <end position="195"/>
    </location>
</feature>
<keyword evidence="1" id="KW-0802">TPR repeat</keyword>
<dbReference type="InterPro" id="IPR011990">
    <property type="entry name" value="TPR-like_helical_dom_sf"/>
</dbReference>
<dbReference type="AlphaFoldDB" id="A0AAJ1ML05"/>
<keyword evidence="3" id="KW-0732">Signal</keyword>
<name>A0AAJ1ML05_9SPIO</name>
<feature type="transmembrane region" description="Helical" evidence="2">
    <location>
        <begin position="148"/>
        <end position="168"/>
    </location>
</feature>
<comment type="caution">
    <text evidence="4">The sequence shown here is derived from an EMBL/GenBank/DDBJ whole genome shotgun (WGS) entry which is preliminary data.</text>
</comment>
<feature type="chain" id="PRO_5042471696" description="Tetratricopeptide repeat protein" evidence="3">
    <location>
        <begin position="25"/>
        <end position="268"/>
    </location>
</feature>
<keyword evidence="2" id="KW-0472">Membrane</keyword>
<evidence type="ECO:0000313" key="4">
    <source>
        <dbReference type="EMBL" id="MDC7227341.1"/>
    </source>
</evidence>
<evidence type="ECO:0000256" key="3">
    <source>
        <dbReference type="SAM" id="SignalP"/>
    </source>
</evidence>
<accession>A0AAJ1ML05</accession>
<keyword evidence="2" id="KW-1133">Transmembrane helix</keyword>
<gene>
    <name evidence="4" type="ORF">PQJ61_11320</name>
</gene>
<keyword evidence="2" id="KW-0812">Transmembrane</keyword>
<evidence type="ECO:0000313" key="5">
    <source>
        <dbReference type="Proteomes" id="UP001221217"/>
    </source>
</evidence>
<feature type="signal peptide" evidence="3">
    <location>
        <begin position="1"/>
        <end position="24"/>
    </location>
</feature>
<proteinExistence type="predicted"/>
<dbReference type="PROSITE" id="PS50005">
    <property type="entry name" value="TPR"/>
    <property type="match status" value="1"/>
</dbReference>
<dbReference type="EMBL" id="JAQQAL010000024">
    <property type="protein sequence ID" value="MDC7227341.1"/>
    <property type="molecule type" value="Genomic_DNA"/>
</dbReference>
<evidence type="ECO:0000256" key="2">
    <source>
        <dbReference type="SAM" id="Phobius"/>
    </source>
</evidence>
<evidence type="ECO:0000256" key="1">
    <source>
        <dbReference type="PROSITE-ProRule" id="PRU00339"/>
    </source>
</evidence>
<sequence>MRNRVIFSIISVLILINIAASLQAEDDGVEVLLENAEKAFRKGNELLDINPEQAAESYRAAVVFYESVISGGTVNAALYYNTANCYLRLEKIGYAILNYRRALLYDPFDRQIRYNLDYARDLQKNDFESRAENEILRILFFWHYLIPFGWKTIVLISANLIFWTAFILQQIGLRLRNTLIIPLIILIAFGVSLGFDIRSSEIEYGVITADSTIGRLGDSLSYESAFDAPLYEGVEFKIKQRRVGWILAELPDGALVWFEEDDCGIVEE</sequence>
<feature type="repeat" description="TPR" evidence="1">
    <location>
        <begin position="76"/>
        <end position="109"/>
    </location>
</feature>
<dbReference type="Proteomes" id="UP001221217">
    <property type="component" value="Unassembled WGS sequence"/>
</dbReference>
<evidence type="ECO:0008006" key="6">
    <source>
        <dbReference type="Google" id="ProtNLM"/>
    </source>
</evidence>
<dbReference type="SUPFAM" id="SSF48452">
    <property type="entry name" value="TPR-like"/>
    <property type="match status" value="1"/>
</dbReference>
<organism evidence="4 5">
    <name type="scientific">Candidatus Thalassospirochaeta sargassi</name>
    <dbReference type="NCBI Taxonomy" id="3119039"/>
    <lineage>
        <taxon>Bacteria</taxon>
        <taxon>Pseudomonadati</taxon>
        <taxon>Spirochaetota</taxon>
        <taxon>Spirochaetia</taxon>
        <taxon>Spirochaetales</taxon>
        <taxon>Spirochaetaceae</taxon>
        <taxon>Candidatus Thalassospirochaeta</taxon>
    </lineage>
</organism>
<dbReference type="Gene3D" id="1.25.40.10">
    <property type="entry name" value="Tetratricopeptide repeat domain"/>
    <property type="match status" value="1"/>
</dbReference>